<dbReference type="AlphaFoldDB" id="A0A316YRV2"/>
<sequence length="393" mass="41954">MGNATSVNTTSKPKGNHTEVTSAQSTPTKGSLAGPSTAQNGTHAGSAGEGTSKQASASAGEANQSGAVTSKKGEEKKDRKIDSAFPKVPLKVVHDNANSSLSSKKHSSASKGKGDGDGLTVPTAWNAASLIPRTRFCGTVENTNKTKDEMSRKLTKERLHVLKKQSKNGVLAVQKKNVDVVFHVTHDGNDGNVSDSTISDQIKEMNQAYANYGFSFTLTNTTRSDNKTWFHGVTSGNSLETDMKKALRVGDASILNLYTVKFPDNLLGFSTFPFDYDDAPNSDGVVFLYSTMPGGDAQGYNQGKTAVHEVGHWLGLYHTFQGGCADPGDSVDDTPPQAEPTSGCPTKKDTCTGDSLPDPIHNYMDYSSDPCLNQFTQGQAVRMDALTSHYRKL</sequence>
<dbReference type="CDD" id="cd04275">
    <property type="entry name" value="ZnMc_pappalysin_like"/>
    <property type="match status" value="1"/>
</dbReference>
<feature type="compositionally biased region" description="Polar residues" evidence="9">
    <location>
        <begin position="1"/>
        <end position="68"/>
    </location>
</feature>
<dbReference type="EMBL" id="KZ819635">
    <property type="protein sequence ID" value="PWN92117.1"/>
    <property type="molecule type" value="Genomic_DNA"/>
</dbReference>
<dbReference type="RefSeq" id="XP_025379315.1">
    <property type="nucleotide sequence ID" value="XM_025518763.1"/>
</dbReference>
<evidence type="ECO:0000256" key="4">
    <source>
        <dbReference type="ARBA" id="ARBA00022729"/>
    </source>
</evidence>
<keyword evidence="4" id="KW-0732">Signal</keyword>
<keyword evidence="2" id="KW-0645">Protease</keyword>
<keyword evidence="8" id="KW-1015">Disulfide bond</keyword>
<dbReference type="Gene3D" id="3.40.390.10">
    <property type="entry name" value="Collagenase (Catalytic Domain)"/>
    <property type="match status" value="1"/>
</dbReference>
<dbReference type="InterPro" id="IPR024079">
    <property type="entry name" value="MetalloPept_cat_dom_sf"/>
</dbReference>
<feature type="compositionally biased region" description="Basic and acidic residues" evidence="9">
    <location>
        <begin position="71"/>
        <end position="82"/>
    </location>
</feature>
<dbReference type="GO" id="GO:0046872">
    <property type="term" value="F:metal ion binding"/>
    <property type="evidence" value="ECO:0007669"/>
    <property type="project" value="UniProtKB-KW"/>
</dbReference>
<reference evidence="11 12" key="1">
    <citation type="journal article" date="2018" name="Mol. Biol. Evol.">
        <title>Broad Genomic Sampling Reveals a Smut Pathogenic Ancestry of the Fungal Clade Ustilaginomycotina.</title>
        <authorList>
            <person name="Kijpornyongpan T."/>
            <person name="Mondo S.J."/>
            <person name="Barry K."/>
            <person name="Sandor L."/>
            <person name="Lee J."/>
            <person name="Lipzen A."/>
            <person name="Pangilinan J."/>
            <person name="LaButti K."/>
            <person name="Hainaut M."/>
            <person name="Henrissat B."/>
            <person name="Grigoriev I.V."/>
            <person name="Spatafora J.W."/>
            <person name="Aime M.C."/>
        </authorList>
    </citation>
    <scope>NUCLEOTIDE SEQUENCE [LARGE SCALE GENOMIC DNA]</scope>
    <source>
        <strain evidence="11 12">MCA 4198</strain>
    </source>
</reference>
<dbReference type="PANTHER" id="PTHR47466">
    <property type="match status" value="1"/>
</dbReference>
<dbReference type="Pfam" id="PF05572">
    <property type="entry name" value="Peptidase_M43"/>
    <property type="match status" value="1"/>
</dbReference>
<evidence type="ECO:0000313" key="11">
    <source>
        <dbReference type="EMBL" id="PWN92117.1"/>
    </source>
</evidence>
<dbReference type="InterPro" id="IPR008754">
    <property type="entry name" value="Peptidase_M43"/>
</dbReference>
<evidence type="ECO:0000259" key="10">
    <source>
        <dbReference type="Pfam" id="PF05572"/>
    </source>
</evidence>
<protein>
    <submittedName>
        <fullName evidence="11">Zincin</fullName>
    </submittedName>
</protein>
<keyword evidence="12" id="KW-1185">Reference proteome</keyword>
<feature type="region of interest" description="Disordered" evidence="9">
    <location>
        <begin position="1"/>
        <end position="118"/>
    </location>
</feature>
<proteinExistence type="inferred from homology"/>
<feature type="region of interest" description="Disordered" evidence="9">
    <location>
        <begin position="327"/>
        <end position="351"/>
    </location>
</feature>
<keyword evidence="3" id="KW-0479">Metal-binding</keyword>
<name>A0A316YRV2_9BASI</name>
<evidence type="ECO:0000313" key="12">
    <source>
        <dbReference type="Proteomes" id="UP000245768"/>
    </source>
</evidence>
<organism evidence="11 12">
    <name type="scientific">Acaromyces ingoldii</name>
    <dbReference type="NCBI Taxonomy" id="215250"/>
    <lineage>
        <taxon>Eukaryota</taxon>
        <taxon>Fungi</taxon>
        <taxon>Dikarya</taxon>
        <taxon>Basidiomycota</taxon>
        <taxon>Ustilaginomycotina</taxon>
        <taxon>Exobasidiomycetes</taxon>
        <taxon>Exobasidiales</taxon>
        <taxon>Cryptobasidiaceae</taxon>
        <taxon>Acaromyces</taxon>
    </lineage>
</organism>
<evidence type="ECO:0000256" key="9">
    <source>
        <dbReference type="SAM" id="MobiDB-lite"/>
    </source>
</evidence>
<evidence type="ECO:0000256" key="5">
    <source>
        <dbReference type="ARBA" id="ARBA00022801"/>
    </source>
</evidence>
<dbReference type="GeneID" id="37040679"/>
<dbReference type="GO" id="GO:0006508">
    <property type="term" value="P:proteolysis"/>
    <property type="evidence" value="ECO:0007669"/>
    <property type="project" value="UniProtKB-KW"/>
</dbReference>
<evidence type="ECO:0000256" key="7">
    <source>
        <dbReference type="ARBA" id="ARBA00023049"/>
    </source>
</evidence>
<keyword evidence="6" id="KW-0862">Zinc</keyword>
<evidence type="ECO:0000256" key="8">
    <source>
        <dbReference type="ARBA" id="ARBA00023157"/>
    </source>
</evidence>
<dbReference type="InParanoid" id="A0A316YRV2"/>
<dbReference type="SUPFAM" id="SSF55486">
    <property type="entry name" value="Metalloproteases ('zincins'), catalytic domain"/>
    <property type="match status" value="1"/>
</dbReference>
<feature type="domain" description="Peptidase M43 pregnancy-associated plasma-A" evidence="10">
    <location>
        <begin position="296"/>
        <end position="385"/>
    </location>
</feature>
<dbReference type="GO" id="GO:0008237">
    <property type="term" value="F:metallopeptidase activity"/>
    <property type="evidence" value="ECO:0007669"/>
    <property type="project" value="UniProtKB-KW"/>
</dbReference>
<comment type="similarity">
    <text evidence="1">Belongs to the peptidase M43B family.</text>
</comment>
<dbReference type="Proteomes" id="UP000245768">
    <property type="component" value="Unassembled WGS sequence"/>
</dbReference>
<keyword evidence="5" id="KW-0378">Hydrolase</keyword>
<evidence type="ECO:0000256" key="6">
    <source>
        <dbReference type="ARBA" id="ARBA00022833"/>
    </source>
</evidence>
<accession>A0A316YRV2</accession>
<evidence type="ECO:0000256" key="1">
    <source>
        <dbReference type="ARBA" id="ARBA00008721"/>
    </source>
</evidence>
<evidence type="ECO:0000256" key="3">
    <source>
        <dbReference type="ARBA" id="ARBA00022723"/>
    </source>
</evidence>
<gene>
    <name evidence="11" type="ORF">FA10DRAFT_228725</name>
</gene>
<keyword evidence="7" id="KW-0482">Metalloprotease</keyword>
<evidence type="ECO:0000256" key="2">
    <source>
        <dbReference type="ARBA" id="ARBA00022670"/>
    </source>
</evidence>
<dbReference type="OrthoDB" id="536211at2759"/>
<dbReference type="STRING" id="215250.A0A316YRV2"/>
<dbReference type="PANTHER" id="PTHR47466:SF1">
    <property type="entry name" value="METALLOPROTEASE MEP1 (AFU_ORTHOLOGUE AFUA_1G07730)-RELATED"/>
    <property type="match status" value="1"/>
</dbReference>